<dbReference type="InParanoid" id="C5KST2"/>
<keyword evidence="2" id="KW-1185">Reference proteome</keyword>
<dbReference type="RefSeq" id="XP_002780666.1">
    <property type="nucleotide sequence ID" value="XM_002780620.1"/>
</dbReference>
<dbReference type="EMBL" id="GG676164">
    <property type="protein sequence ID" value="EER12461.1"/>
    <property type="molecule type" value="Genomic_DNA"/>
</dbReference>
<accession>C5KST2</accession>
<gene>
    <name evidence="1" type="ORF">Pmar_PMAR022717</name>
</gene>
<dbReference type="GeneID" id="9057813"/>
<protein>
    <submittedName>
        <fullName evidence="1">Uncharacterized protein</fullName>
    </submittedName>
</protein>
<name>C5KST2_PERM5</name>
<evidence type="ECO:0000313" key="1">
    <source>
        <dbReference type="EMBL" id="EER12461.1"/>
    </source>
</evidence>
<sequence>RSARKRQPRSALRLLKRITSSTTSRAHLILSPLRVPHRVVRSLITMRPRVLQAVALKQSVIRNLKNVSSSARSVDCESEPKMKMFQRRLLGSRLMGKCSRSSSVMSIS</sequence>
<evidence type="ECO:0000313" key="2">
    <source>
        <dbReference type="Proteomes" id="UP000007800"/>
    </source>
</evidence>
<feature type="non-terminal residue" evidence="1">
    <location>
        <position position="1"/>
    </location>
</feature>
<feature type="non-terminal residue" evidence="1">
    <location>
        <position position="108"/>
    </location>
</feature>
<organism evidence="2">
    <name type="scientific">Perkinsus marinus (strain ATCC 50983 / TXsc)</name>
    <dbReference type="NCBI Taxonomy" id="423536"/>
    <lineage>
        <taxon>Eukaryota</taxon>
        <taxon>Sar</taxon>
        <taxon>Alveolata</taxon>
        <taxon>Perkinsozoa</taxon>
        <taxon>Perkinsea</taxon>
        <taxon>Perkinsida</taxon>
        <taxon>Perkinsidae</taxon>
        <taxon>Perkinsus</taxon>
    </lineage>
</organism>
<dbReference type="Proteomes" id="UP000007800">
    <property type="component" value="Unassembled WGS sequence"/>
</dbReference>
<dbReference type="AlphaFoldDB" id="C5KST2"/>
<reference evidence="1 2" key="1">
    <citation type="submission" date="2008-07" db="EMBL/GenBank/DDBJ databases">
        <authorList>
            <person name="El-Sayed N."/>
            <person name="Caler E."/>
            <person name="Inman J."/>
            <person name="Amedeo P."/>
            <person name="Hass B."/>
            <person name="Wortman J."/>
        </authorList>
    </citation>
    <scope>NUCLEOTIDE SEQUENCE [LARGE SCALE GENOMIC DNA]</scope>
    <source>
        <strain evidence="2">ATCC 50983 / TXsc</strain>
    </source>
</reference>
<proteinExistence type="predicted"/>